<dbReference type="EMBL" id="PDLN01000011">
    <property type="protein sequence ID" value="RDW71964.1"/>
    <property type="molecule type" value="Genomic_DNA"/>
</dbReference>
<dbReference type="Proteomes" id="UP000256328">
    <property type="component" value="Unassembled WGS sequence"/>
</dbReference>
<evidence type="ECO:0000313" key="3">
    <source>
        <dbReference type="Proteomes" id="UP000256328"/>
    </source>
</evidence>
<protein>
    <submittedName>
        <fullName evidence="2">Uncharacterized protein</fullName>
    </submittedName>
</protein>
<proteinExistence type="predicted"/>
<evidence type="ECO:0000313" key="2">
    <source>
        <dbReference type="EMBL" id="RDW71964.1"/>
    </source>
</evidence>
<reference evidence="2 3" key="1">
    <citation type="journal article" date="2018" name="IMA Fungus">
        <title>IMA Genome-F 9: Draft genome sequence of Annulohypoxylon stygium, Aspergillus mulundensis, Berkeleyomyces basicola (syn. Thielaviopsis basicola), Ceratocystis smalleyi, two Cercospora beticola strains, Coleophoma cylindrospora, Fusarium fracticaudum, Phialophora cf. hyalina, and Morchella septimelata.</title>
        <authorList>
            <person name="Wingfield B.D."/>
            <person name="Bills G.F."/>
            <person name="Dong Y."/>
            <person name="Huang W."/>
            <person name="Nel W.J."/>
            <person name="Swalarsk-Parry B.S."/>
            <person name="Vaghefi N."/>
            <person name="Wilken P.M."/>
            <person name="An Z."/>
            <person name="de Beer Z.W."/>
            <person name="De Vos L."/>
            <person name="Chen L."/>
            <person name="Duong T.A."/>
            <person name="Gao Y."/>
            <person name="Hammerbacher A."/>
            <person name="Kikkert J.R."/>
            <person name="Li Y."/>
            <person name="Li H."/>
            <person name="Li K."/>
            <person name="Li Q."/>
            <person name="Liu X."/>
            <person name="Ma X."/>
            <person name="Naidoo K."/>
            <person name="Pethybridge S.J."/>
            <person name="Sun J."/>
            <person name="Steenkamp E.T."/>
            <person name="van der Nest M.A."/>
            <person name="van Wyk S."/>
            <person name="Wingfield M.J."/>
            <person name="Xiong C."/>
            <person name="Yue Q."/>
            <person name="Zhang X."/>
        </authorList>
    </citation>
    <scope>NUCLEOTIDE SEQUENCE [LARGE SCALE GENOMIC DNA]</scope>
    <source>
        <strain evidence="2 3">BP5796</strain>
    </source>
</reference>
<dbReference type="OrthoDB" id="5411773at2759"/>
<comment type="caution">
    <text evidence="2">The sequence shown here is derived from an EMBL/GenBank/DDBJ whole genome shotgun (WGS) entry which is preliminary data.</text>
</comment>
<gene>
    <name evidence="2" type="ORF">BP5796_07998</name>
</gene>
<feature type="region of interest" description="Disordered" evidence="1">
    <location>
        <begin position="1"/>
        <end position="21"/>
    </location>
</feature>
<sequence length="556" mass="62897">MTASESPVSSRNSFHTASWSPDGRVPEEQAYVVGLDGPKIYRSARQLPNELRIQCNIYLNEKLYTAGIALLNSVLTAGLSNSQAQTSPACIPTPMQIEFIITLLVHPFYTSNRLPEDSPEISSGSLTFLKTLLSVVGPANANFGAALNFTSSALKNTRRSRFNASEDVNSDIDEERESMNNILASRESIRNRAVDFWHAVGWAFNCSVRYPERWTYWKIWLEFMLDVLESDWAERERQDHEAHASMNDLQGECEFSHLGQSLLVSYFAEARRRSAGTRRIIKSTFANGDYDALKAFPAVFENEERSNHKRKFAEDRGHCRLNIQDDEDDIAASQELVEEVGDMDEEEVARASTLGGIEAVHLRQRFLGLLSRASMTLPEILGDGLEIYRIYVDCITTLPLPGLSLFITPSMDFRVLPEVFCSLDQMLLVRLMPSGVRRPKQTTDSISQDTLEEYYLPHCAHTTSIVDNAKFSILIESLLRLFLVADCALEYTPGLVEAVETGIKAREKKAAAKIDRRKKVNAMRREAEEVERMWLETSGQRLREILAYVREQQEST</sequence>
<evidence type="ECO:0000256" key="1">
    <source>
        <dbReference type="SAM" id="MobiDB-lite"/>
    </source>
</evidence>
<keyword evidence="3" id="KW-1185">Reference proteome</keyword>
<organism evidence="2 3">
    <name type="scientific">Coleophoma crateriformis</name>
    <dbReference type="NCBI Taxonomy" id="565419"/>
    <lineage>
        <taxon>Eukaryota</taxon>
        <taxon>Fungi</taxon>
        <taxon>Dikarya</taxon>
        <taxon>Ascomycota</taxon>
        <taxon>Pezizomycotina</taxon>
        <taxon>Leotiomycetes</taxon>
        <taxon>Helotiales</taxon>
        <taxon>Dermateaceae</taxon>
        <taxon>Coleophoma</taxon>
    </lineage>
</organism>
<name>A0A3D8RDL7_9HELO</name>
<dbReference type="AlphaFoldDB" id="A0A3D8RDL7"/>
<feature type="compositionally biased region" description="Polar residues" evidence="1">
    <location>
        <begin position="1"/>
        <end position="19"/>
    </location>
</feature>
<accession>A0A3D8RDL7</accession>